<dbReference type="Pfam" id="PF13387">
    <property type="entry name" value="Lnb_N"/>
    <property type="match status" value="1"/>
</dbReference>
<dbReference type="AlphaFoldDB" id="A0A261U480"/>
<sequence length="304" mass="34807">MPFPSSLTALVIVVWGMICAAMGGLLLGRTRHWRPVLALYVAACAIMVIWWSSLQPSNDRAWAADVGRMTYGEVEGSHVSLHNVRDFIWQGEADFMPRWESREYDLDQLRTVDLFLSYWGNEAIAHTLVSFGFADGERVVFSVEIRKEQHERFSELGGFFKQFEMSVIAADERDIVGVRTFERGEDVYLYPIRMKPDAMRRLFVSYVETANALVRKPRFYHTVTANCTTIVYRMVRAIVPDLPMDPRILLSGYLPSYLYKIGAIDNRVPLAQWRQWAAIDERAQLSREQAGDFSTAIRAGQPLP</sequence>
<name>A0A261U480_9BORD</name>
<accession>A0A261U480</accession>
<dbReference type="OrthoDB" id="274718at2"/>
<gene>
    <name evidence="3" type="ORF">CAL25_02635</name>
</gene>
<evidence type="ECO:0000313" key="3">
    <source>
        <dbReference type="EMBL" id="OZI55673.1"/>
    </source>
</evidence>
<dbReference type="InterPro" id="IPR025178">
    <property type="entry name" value="Lnb_N"/>
</dbReference>
<reference evidence="3 4" key="1">
    <citation type="submission" date="2017-05" db="EMBL/GenBank/DDBJ databases">
        <title>Complete and WGS of Bordetella genogroups.</title>
        <authorList>
            <person name="Spilker T."/>
            <person name="LiPuma J."/>
        </authorList>
    </citation>
    <scope>NUCLEOTIDE SEQUENCE [LARGE SCALE GENOMIC DNA]</scope>
    <source>
        <strain evidence="3 4">AU10456</strain>
    </source>
</reference>
<proteinExistence type="predicted"/>
<feature type="transmembrane region" description="Helical" evidence="1">
    <location>
        <begin position="35"/>
        <end position="53"/>
    </location>
</feature>
<evidence type="ECO:0000313" key="4">
    <source>
        <dbReference type="Proteomes" id="UP000216913"/>
    </source>
</evidence>
<feature type="domain" description="Lnb N-terminal periplasmic" evidence="2">
    <location>
        <begin position="97"/>
        <end position="251"/>
    </location>
</feature>
<comment type="caution">
    <text evidence="3">The sequence shown here is derived from an EMBL/GenBank/DDBJ whole genome shotgun (WGS) entry which is preliminary data.</text>
</comment>
<keyword evidence="1" id="KW-0472">Membrane</keyword>
<keyword evidence="1" id="KW-0812">Transmembrane</keyword>
<keyword evidence="4" id="KW-1185">Reference proteome</keyword>
<evidence type="ECO:0000256" key="1">
    <source>
        <dbReference type="SAM" id="Phobius"/>
    </source>
</evidence>
<evidence type="ECO:0000259" key="2">
    <source>
        <dbReference type="Pfam" id="PF13387"/>
    </source>
</evidence>
<protein>
    <recommendedName>
        <fullName evidence="2">Lnb N-terminal periplasmic domain-containing protein</fullName>
    </recommendedName>
</protein>
<organism evidence="3 4">
    <name type="scientific">Bordetella genomosp. 5</name>
    <dbReference type="NCBI Taxonomy" id="1395608"/>
    <lineage>
        <taxon>Bacteria</taxon>
        <taxon>Pseudomonadati</taxon>
        <taxon>Pseudomonadota</taxon>
        <taxon>Betaproteobacteria</taxon>
        <taxon>Burkholderiales</taxon>
        <taxon>Alcaligenaceae</taxon>
        <taxon>Bordetella</taxon>
    </lineage>
</organism>
<dbReference type="Proteomes" id="UP000216913">
    <property type="component" value="Unassembled WGS sequence"/>
</dbReference>
<feature type="transmembrane region" description="Helical" evidence="1">
    <location>
        <begin position="6"/>
        <end position="28"/>
    </location>
</feature>
<keyword evidence="1" id="KW-1133">Transmembrane helix</keyword>
<dbReference type="EMBL" id="NEVP01000001">
    <property type="protein sequence ID" value="OZI55673.1"/>
    <property type="molecule type" value="Genomic_DNA"/>
</dbReference>